<reference evidence="2 3" key="1">
    <citation type="journal article" date="2022" name="Allergy">
        <title>Genome assembly and annotation of Periplaneta americana reveal a comprehensive cockroach allergen profile.</title>
        <authorList>
            <person name="Wang L."/>
            <person name="Xiong Q."/>
            <person name="Saelim N."/>
            <person name="Wang L."/>
            <person name="Nong W."/>
            <person name="Wan A.T."/>
            <person name="Shi M."/>
            <person name="Liu X."/>
            <person name="Cao Q."/>
            <person name="Hui J.H.L."/>
            <person name="Sookrung N."/>
            <person name="Leung T.F."/>
            <person name="Tungtrongchitr A."/>
            <person name="Tsui S.K.W."/>
        </authorList>
    </citation>
    <scope>NUCLEOTIDE SEQUENCE [LARGE SCALE GENOMIC DNA]</scope>
    <source>
        <strain evidence="2">PWHHKU_190912</strain>
    </source>
</reference>
<evidence type="ECO:0000313" key="3">
    <source>
        <dbReference type="Proteomes" id="UP001148838"/>
    </source>
</evidence>
<keyword evidence="1" id="KW-0472">Membrane</keyword>
<feature type="transmembrane region" description="Helical" evidence="1">
    <location>
        <begin position="98"/>
        <end position="119"/>
    </location>
</feature>
<dbReference type="EMBL" id="JAJSOF020000011">
    <property type="protein sequence ID" value="KAJ4444562.1"/>
    <property type="molecule type" value="Genomic_DNA"/>
</dbReference>
<keyword evidence="3" id="KW-1185">Reference proteome</keyword>
<sequence length="254" mass="29274">MKQTSRANKTKTLRVLLSTDAHYNTVQRTQFEILYADIINYMNIKPVCANVPECDIRRMETYDYMKFKCEYTHRLSGLKEMHNSQNLLMMKRESSMNLAYLILASSITSWLIVELIQLFEDGRRGPDFASSPDSCRKLSIDTIIVLVVYSSVVKQCNKDRSPPLIILFITHTIKLTQSRPLIVNSTQLLSIVRSRNMFAFSSDERTFNIESYFRTEVQQYVPLCGRSVLCSNGLGPVRIPNPSHDLRLRRYGVG</sequence>
<gene>
    <name evidence="2" type="ORF">ANN_06357</name>
</gene>
<comment type="caution">
    <text evidence="2">The sequence shown here is derived from an EMBL/GenBank/DDBJ whole genome shotgun (WGS) entry which is preliminary data.</text>
</comment>
<protein>
    <submittedName>
        <fullName evidence="2">Uncharacterized protein</fullName>
    </submittedName>
</protein>
<proteinExistence type="predicted"/>
<keyword evidence="1" id="KW-1133">Transmembrane helix</keyword>
<name>A0ABQ8TF54_PERAM</name>
<keyword evidence="1" id="KW-0812">Transmembrane</keyword>
<dbReference type="Proteomes" id="UP001148838">
    <property type="component" value="Unassembled WGS sequence"/>
</dbReference>
<evidence type="ECO:0000256" key="1">
    <source>
        <dbReference type="SAM" id="Phobius"/>
    </source>
</evidence>
<evidence type="ECO:0000313" key="2">
    <source>
        <dbReference type="EMBL" id="KAJ4444562.1"/>
    </source>
</evidence>
<accession>A0ABQ8TF54</accession>
<organism evidence="2 3">
    <name type="scientific">Periplaneta americana</name>
    <name type="common">American cockroach</name>
    <name type="synonym">Blatta americana</name>
    <dbReference type="NCBI Taxonomy" id="6978"/>
    <lineage>
        <taxon>Eukaryota</taxon>
        <taxon>Metazoa</taxon>
        <taxon>Ecdysozoa</taxon>
        <taxon>Arthropoda</taxon>
        <taxon>Hexapoda</taxon>
        <taxon>Insecta</taxon>
        <taxon>Pterygota</taxon>
        <taxon>Neoptera</taxon>
        <taxon>Polyneoptera</taxon>
        <taxon>Dictyoptera</taxon>
        <taxon>Blattodea</taxon>
        <taxon>Blattoidea</taxon>
        <taxon>Blattidae</taxon>
        <taxon>Blattinae</taxon>
        <taxon>Periplaneta</taxon>
    </lineage>
</organism>